<dbReference type="PANTHER" id="PTHR43048:SF3">
    <property type="entry name" value="METHYLMALONYL-COA EPIMERASE, MITOCHONDRIAL"/>
    <property type="match status" value="1"/>
</dbReference>
<dbReference type="PANTHER" id="PTHR43048">
    <property type="entry name" value="METHYLMALONYL-COA EPIMERASE"/>
    <property type="match status" value="1"/>
</dbReference>
<comment type="caution">
    <text evidence="4">The sequence shown here is derived from an EMBL/GenBank/DDBJ whole genome shotgun (WGS) entry which is preliminary data.</text>
</comment>
<keyword evidence="5" id="KW-1185">Reference proteome</keyword>
<keyword evidence="1" id="KW-0479">Metal-binding</keyword>
<evidence type="ECO:0000259" key="3">
    <source>
        <dbReference type="PROSITE" id="PS51819"/>
    </source>
</evidence>
<evidence type="ECO:0000313" key="4">
    <source>
        <dbReference type="EMBL" id="MEM5537803.1"/>
    </source>
</evidence>
<evidence type="ECO:0000256" key="1">
    <source>
        <dbReference type="ARBA" id="ARBA00022723"/>
    </source>
</evidence>
<dbReference type="Proteomes" id="UP001449225">
    <property type="component" value="Unassembled WGS sequence"/>
</dbReference>
<proteinExistence type="predicted"/>
<dbReference type="EMBL" id="JBBMRA010000020">
    <property type="protein sequence ID" value="MEM5537803.1"/>
    <property type="molecule type" value="Genomic_DNA"/>
</dbReference>
<evidence type="ECO:0000256" key="2">
    <source>
        <dbReference type="SAM" id="SignalP"/>
    </source>
</evidence>
<name>A0ABU9TVQ7_9GAMM</name>
<protein>
    <submittedName>
        <fullName evidence="4">VOC family protein</fullName>
    </submittedName>
</protein>
<feature type="signal peptide" evidence="2">
    <location>
        <begin position="1"/>
        <end position="20"/>
    </location>
</feature>
<accession>A0ABU9TVQ7</accession>
<reference evidence="4 5" key="1">
    <citation type="submission" date="2024-03" db="EMBL/GenBank/DDBJ databases">
        <title>Community enrichment and isolation of bacterial strains for fucoidan degradation.</title>
        <authorList>
            <person name="Sichert A."/>
        </authorList>
    </citation>
    <scope>NUCLEOTIDE SEQUENCE [LARGE SCALE GENOMIC DNA]</scope>
    <source>
        <strain evidence="4 5">AS76</strain>
    </source>
</reference>
<dbReference type="InterPro" id="IPR037523">
    <property type="entry name" value="VOC_core"/>
</dbReference>
<gene>
    <name evidence="4" type="ORF">WNY58_15565</name>
</gene>
<sequence length="195" mass="22046">MKKTKIITACLFLLTFFTQAAQAEMPGMRGIQHLGITVPNVKEATAFFKDVIGCESFFSIGPFGPFDNDWMTENLNVDKKAVIKTAHLMRCGNGPALEIFEYSAPDQKQTPPRNSDIGGHHVAFYVDDMAEAVAYLEKKGIKILGKPHTFTDTGMKDLTWVYFMAPWGMQLEIVSYPFGQGYEKETGRRMWDPRY</sequence>
<dbReference type="Gene3D" id="3.10.180.10">
    <property type="entry name" value="2,3-Dihydroxybiphenyl 1,2-Dioxygenase, domain 1"/>
    <property type="match status" value="1"/>
</dbReference>
<dbReference type="InterPro" id="IPR051785">
    <property type="entry name" value="MMCE/EMCE_epimerase"/>
</dbReference>
<feature type="domain" description="VOC" evidence="3">
    <location>
        <begin position="30"/>
        <end position="176"/>
    </location>
</feature>
<dbReference type="Pfam" id="PF13669">
    <property type="entry name" value="Glyoxalase_4"/>
    <property type="match status" value="1"/>
</dbReference>
<dbReference type="SUPFAM" id="SSF54593">
    <property type="entry name" value="Glyoxalase/Bleomycin resistance protein/Dihydroxybiphenyl dioxygenase"/>
    <property type="match status" value="1"/>
</dbReference>
<keyword evidence="2" id="KW-0732">Signal</keyword>
<dbReference type="RefSeq" id="WP_342855006.1">
    <property type="nucleotide sequence ID" value="NZ_JBBMRA010000020.1"/>
</dbReference>
<evidence type="ECO:0000313" key="5">
    <source>
        <dbReference type="Proteomes" id="UP001449225"/>
    </source>
</evidence>
<dbReference type="PROSITE" id="PS51819">
    <property type="entry name" value="VOC"/>
    <property type="match status" value="1"/>
</dbReference>
<organism evidence="4 5">
    <name type="scientific">Neptuniibacter pectenicola</name>
    <dbReference type="NCBI Taxonomy" id="1806669"/>
    <lineage>
        <taxon>Bacteria</taxon>
        <taxon>Pseudomonadati</taxon>
        <taxon>Pseudomonadota</taxon>
        <taxon>Gammaproteobacteria</taxon>
        <taxon>Oceanospirillales</taxon>
        <taxon>Oceanospirillaceae</taxon>
        <taxon>Neptuniibacter</taxon>
    </lineage>
</organism>
<feature type="chain" id="PRO_5045255800" evidence="2">
    <location>
        <begin position="21"/>
        <end position="195"/>
    </location>
</feature>
<dbReference type="InterPro" id="IPR029068">
    <property type="entry name" value="Glyas_Bleomycin-R_OHBP_Dase"/>
</dbReference>